<dbReference type="Gene3D" id="1.10.8.60">
    <property type="match status" value="1"/>
</dbReference>
<feature type="compositionally biased region" description="Low complexity" evidence="12">
    <location>
        <begin position="462"/>
        <end position="472"/>
    </location>
</feature>
<dbReference type="Gene3D" id="1.20.272.10">
    <property type="match status" value="1"/>
</dbReference>
<evidence type="ECO:0000256" key="10">
    <source>
        <dbReference type="ARBA" id="ARBA00049244"/>
    </source>
</evidence>
<evidence type="ECO:0000256" key="2">
    <source>
        <dbReference type="ARBA" id="ARBA00022679"/>
    </source>
</evidence>
<comment type="similarity">
    <text evidence="1 11">Belongs to the DnaX/STICHEL family.</text>
</comment>
<dbReference type="SUPFAM" id="SSF52540">
    <property type="entry name" value="P-loop containing nucleoside triphosphate hydrolases"/>
    <property type="match status" value="1"/>
</dbReference>
<dbReference type="PANTHER" id="PTHR11669:SF0">
    <property type="entry name" value="PROTEIN STICHEL-LIKE 2"/>
    <property type="match status" value="1"/>
</dbReference>
<keyword evidence="3 11" id="KW-0548">Nucleotidyltransferase</keyword>
<dbReference type="NCBIfam" id="NF011526">
    <property type="entry name" value="PRK14965.1"/>
    <property type="match status" value="1"/>
</dbReference>
<dbReference type="InterPro" id="IPR001270">
    <property type="entry name" value="ClpA/B"/>
</dbReference>
<dbReference type="InterPro" id="IPR045085">
    <property type="entry name" value="HLD_clamp_pol_III_gamma_tau"/>
</dbReference>
<evidence type="ECO:0000256" key="8">
    <source>
        <dbReference type="ARBA" id="ARBA00022840"/>
    </source>
</evidence>
<dbReference type="InterPro" id="IPR027417">
    <property type="entry name" value="P-loop_NTPase"/>
</dbReference>
<dbReference type="InterPro" id="IPR003593">
    <property type="entry name" value="AAA+_ATPase"/>
</dbReference>
<evidence type="ECO:0000256" key="5">
    <source>
        <dbReference type="ARBA" id="ARBA00022723"/>
    </source>
</evidence>
<accession>A0ABM7XF21</accession>
<dbReference type="RefSeq" id="WP_248342905.1">
    <property type="nucleotide sequence ID" value="NZ_AP025592.1"/>
</dbReference>
<dbReference type="InterPro" id="IPR050238">
    <property type="entry name" value="DNA_Rep/Repair_Clamp_Loader"/>
</dbReference>
<evidence type="ECO:0000256" key="3">
    <source>
        <dbReference type="ARBA" id="ARBA00022695"/>
    </source>
</evidence>
<dbReference type="SUPFAM" id="SSF48019">
    <property type="entry name" value="post-AAA+ oligomerization domain-like"/>
    <property type="match status" value="1"/>
</dbReference>
<reference evidence="15" key="1">
    <citation type="journal article" date="2022" name="Int. J. Syst. Evol. Microbiol.">
        <title>Anaeromyxobacter oryzae sp. nov., Anaeromyxobacter diazotrophicus sp. nov. and Anaeromyxobacter paludicola sp. nov., isolated from paddy soils.</title>
        <authorList>
            <person name="Itoh H."/>
            <person name="Xu Z."/>
            <person name="Mise K."/>
            <person name="Masuda Y."/>
            <person name="Ushijima N."/>
            <person name="Hayakawa C."/>
            <person name="Shiratori Y."/>
            <person name="Senoo K."/>
        </authorList>
    </citation>
    <scope>NUCLEOTIDE SEQUENCE [LARGE SCALE GENOMIC DNA]</scope>
    <source>
        <strain evidence="15">Red630</strain>
    </source>
</reference>
<dbReference type="CDD" id="cd00009">
    <property type="entry name" value="AAA"/>
    <property type="match status" value="1"/>
</dbReference>
<keyword evidence="4 11" id="KW-0235">DNA replication</keyword>
<evidence type="ECO:0000256" key="7">
    <source>
        <dbReference type="ARBA" id="ARBA00022833"/>
    </source>
</evidence>
<dbReference type="Pfam" id="PF12169">
    <property type="entry name" value="DNA_pol3_gamma3"/>
    <property type="match status" value="1"/>
</dbReference>
<keyword evidence="2 11" id="KW-0808">Transferase</keyword>
<keyword evidence="6 11" id="KW-0547">Nucleotide-binding</keyword>
<dbReference type="Pfam" id="PF22608">
    <property type="entry name" value="DNAX_ATPase_lid"/>
    <property type="match status" value="1"/>
</dbReference>
<sequence>MGYLVLARKYRPQSFGEMAGQEHVVRTLANALKSGQLAHAFLFTGPRGVGKTTSARLVAKALNCQKGPTATPCGECPPCVEIAEGRCVDVVEIDAASNNGVDNVRDIIEAVKYRPARDRYKVFVVDEVHMLSTGAFNALLKTLEEPPEHVKFVLATTDVHKVPETIVSRCQRFDFRRLTQQQIVDQLRKVAEAEGMRVSDAALALVARAAEGGMRDALSSLDRVRAACGDDTSDAAVAEAVGAVDAAAVARLGRALVTRDGAALLAEIEALHGRGQEMRRVAEELARHLRDVVVARLVPQAPLDLTDHERAEVVAQGQAAEPAQLTRLFDIAQRAISEVKLSDQPRHALEVALLKAAYLAPGQEVGELVARLESLAAGAPLPPRPPGAGGPGSGGPGAPRSAAPAQAAPAPSFHSQRAEAPAPAAPARAGDAAAPAGFSPIASFGTPGCAGGAAPAVVAPAAPAAPGPCDDPSAPPAERWRAAVESMERQSPFVAQALKHAALLGIEADAISLSLPRGSTMAAAAERKRPEAEASLSRFFGRAMKLVLSLGDAPPPAAAAAGPAPGAPTSIFAAEKAERAALHAKREAEARGHPNIQDAVRILDGEIHRVDDL</sequence>
<evidence type="ECO:0000256" key="11">
    <source>
        <dbReference type="RuleBase" id="RU364063"/>
    </source>
</evidence>
<protein>
    <recommendedName>
        <fullName evidence="11">DNA polymerase III subunit gamma/tau</fullName>
        <ecNumber evidence="11">2.7.7.7</ecNumber>
    </recommendedName>
</protein>
<evidence type="ECO:0000256" key="6">
    <source>
        <dbReference type="ARBA" id="ARBA00022741"/>
    </source>
</evidence>
<dbReference type="NCBIfam" id="NF004046">
    <property type="entry name" value="PRK05563.1"/>
    <property type="match status" value="1"/>
</dbReference>
<dbReference type="InterPro" id="IPR012763">
    <property type="entry name" value="DNA_pol_III_sug/sutau_N"/>
</dbReference>
<evidence type="ECO:0000313" key="15">
    <source>
        <dbReference type="Proteomes" id="UP001162734"/>
    </source>
</evidence>
<evidence type="ECO:0000256" key="9">
    <source>
        <dbReference type="ARBA" id="ARBA00022932"/>
    </source>
</evidence>
<dbReference type="InterPro" id="IPR022754">
    <property type="entry name" value="DNA_pol_III_gamma-3"/>
</dbReference>
<evidence type="ECO:0000256" key="1">
    <source>
        <dbReference type="ARBA" id="ARBA00006360"/>
    </source>
</evidence>
<dbReference type="Pfam" id="PF13177">
    <property type="entry name" value="DNA_pol3_delta2"/>
    <property type="match status" value="1"/>
</dbReference>
<evidence type="ECO:0000256" key="12">
    <source>
        <dbReference type="SAM" id="MobiDB-lite"/>
    </source>
</evidence>
<dbReference type="EMBL" id="AP025592">
    <property type="protein sequence ID" value="BDG10422.1"/>
    <property type="molecule type" value="Genomic_DNA"/>
</dbReference>
<comment type="function">
    <text evidence="11">DNA polymerase III is a complex, multichain enzyme responsible for most of the replicative synthesis in bacteria. This DNA polymerase also exhibits 3' to 5' exonuclease activity.</text>
</comment>
<keyword evidence="8 11" id="KW-0067">ATP-binding</keyword>
<feature type="domain" description="AAA+ ATPase" evidence="13">
    <location>
        <begin position="37"/>
        <end position="179"/>
    </location>
</feature>
<keyword evidence="15" id="KW-1185">Reference proteome</keyword>
<keyword evidence="9 11" id="KW-0239">DNA-directed DNA polymerase</keyword>
<dbReference type="SMART" id="SM00382">
    <property type="entry name" value="AAA"/>
    <property type="match status" value="1"/>
</dbReference>
<feature type="region of interest" description="Disordered" evidence="12">
    <location>
        <begin position="462"/>
        <end position="481"/>
    </location>
</feature>
<dbReference type="Proteomes" id="UP001162734">
    <property type="component" value="Chromosome"/>
</dbReference>
<organism evidence="14 15">
    <name type="scientific">Anaeromyxobacter paludicola</name>
    <dbReference type="NCBI Taxonomy" id="2918171"/>
    <lineage>
        <taxon>Bacteria</taxon>
        <taxon>Pseudomonadati</taxon>
        <taxon>Myxococcota</taxon>
        <taxon>Myxococcia</taxon>
        <taxon>Myxococcales</taxon>
        <taxon>Cystobacterineae</taxon>
        <taxon>Anaeromyxobacteraceae</taxon>
        <taxon>Anaeromyxobacter</taxon>
    </lineage>
</organism>
<gene>
    <name evidence="11" type="primary">dnaX</name>
    <name evidence="14" type="ORF">AMPC_35350</name>
</gene>
<feature type="compositionally biased region" description="Low complexity" evidence="12">
    <location>
        <begin position="398"/>
        <end position="432"/>
    </location>
</feature>
<dbReference type="EC" id="2.7.7.7" evidence="11"/>
<dbReference type="NCBIfam" id="TIGR02397">
    <property type="entry name" value="dnaX_nterm"/>
    <property type="match status" value="1"/>
</dbReference>
<evidence type="ECO:0000313" key="14">
    <source>
        <dbReference type="EMBL" id="BDG10422.1"/>
    </source>
</evidence>
<dbReference type="Gene3D" id="3.40.50.300">
    <property type="entry name" value="P-loop containing nucleotide triphosphate hydrolases"/>
    <property type="match status" value="1"/>
</dbReference>
<dbReference type="PANTHER" id="PTHR11669">
    <property type="entry name" value="REPLICATION FACTOR C / DNA POLYMERASE III GAMMA-TAU SUBUNIT"/>
    <property type="match status" value="1"/>
</dbReference>
<name>A0ABM7XF21_9BACT</name>
<proteinExistence type="inferred from homology"/>
<evidence type="ECO:0000259" key="13">
    <source>
        <dbReference type="SMART" id="SM00382"/>
    </source>
</evidence>
<comment type="subunit">
    <text evidence="11">DNA polymerase III contains a core (composed of alpha, epsilon and theta chains) that associates with a tau subunit. This core dimerizes to form the POLIII' complex. PolIII' associates with the gamma complex (composed of gamma, delta, delta', psi and chi chains) and with the beta chain to form the complete DNA polymerase III complex.</text>
</comment>
<comment type="catalytic activity">
    <reaction evidence="10 11">
        <text>DNA(n) + a 2'-deoxyribonucleoside 5'-triphosphate = DNA(n+1) + diphosphate</text>
        <dbReference type="Rhea" id="RHEA:22508"/>
        <dbReference type="Rhea" id="RHEA-COMP:17339"/>
        <dbReference type="Rhea" id="RHEA-COMP:17340"/>
        <dbReference type="ChEBI" id="CHEBI:33019"/>
        <dbReference type="ChEBI" id="CHEBI:61560"/>
        <dbReference type="ChEBI" id="CHEBI:173112"/>
        <dbReference type="EC" id="2.7.7.7"/>
    </reaction>
</comment>
<keyword evidence="5" id="KW-0479">Metal-binding</keyword>
<dbReference type="PRINTS" id="PR00300">
    <property type="entry name" value="CLPPROTEASEA"/>
</dbReference>
<evidence type="ECO:0000256" key="4">
    <source>
        <dbReference type="ARBA" id="ARBA00022705"/>
    </source>
</evidence>
<dbReference type="InterPro" id="IPR008921">
    <property type="entry name" value="DNA_pol3_clamp-load_cplx_C"/>
</dbReference>
<keyword evidence="7" id="KW-0862">Zinc</keyword>
<feature type="region of interest" description="Disordered" evidence="12">
    <location>
        <begin position="379"/>
        <end position="432"/>
    </location>
</feature>